<name>A0A1C7MJQ6_GRIFR</name>
<keyword evidence="3" id="KW-1185">Reference proteome</keyword>
<evidence type="ECO:0000313" key="3">
    <source>
        <dbReference type="Proteomes" id="UP000092993"/>
    </source>
</evidence>
<dbReference type="EMBL" id="LUGG01000003">
    <property type="protein sequence ID" value="OBZ77123.1"/>
    <property type="molecule type" value="Genomic_DNA"/>
</dbReference>
<sequence length="133" mass="15444">MAICPLRWRLQLLFSSLPERARHSKSDQLARDRILNLGCYRSNCAPRRRFDSSRNILRCMVHSAFPAHEWLKRDGRRYRAEGLSSQESMSEDSLWRRWAKAGQKLLGSTEEGSDEVIGGYESDRQGKWGPAYK</sequence>
<accession>A0A1C7MJQ6</accession>
<evidence type="ECO:0000256" key="1">
    <source>
        <dbReference type="SAM" id="MobiDB-lite"/>
    </source>
</evidence>
<evidence type="ECO:0000313" key="2">
    <source>
        <dbReference type="EMBL" id="OBZ77123.1"/>
    </source>
</evidence>
<gene>
    <name evidence="2" type="ORF">A0H81_03846</name>
</gene>
<feature type="region of interest" description="Disordered" evidence="1">
    <location>
        <begin position="106"/>
        <end position="133"/>
    </location>
</feature>
<proteinExistence type="predicted"/>
<comment type="caution">
    <text evidence="2">The sequence shown here is derived from an EMBL/GenBank/DDBJ whole genome shotgun (WGS) entry which is preliminary data.</text>
</comment>
<dbReference type="AlphaFoldDB" id="A0A1C7MJQ6"/>
<dbReference type="Proteomes" id="UP000092993">
    <property type="component" value="Unassembled WGS sequence"/>
</dbReference>
<protein>
    <submittedName>
        <fullName evidence="2">Uncharacterized protein</fullName>
    </submittedName>
</protein>
<reference evidence="2 3" key="1">
    <citation type="submission" date="2016-03" db="EMBL/GenBank/DDBJ databases">
        <title>Whole genome sequencing of Grifola frondosa 9006-11.</title>
        <authorList>
            <person name="Min B."/>
            <person name="Park H."/>
            <person name="Kim J.-G."/>
            <person name="Cho H."/>
            <person name="Oh Y.-L."/>
            <person name="Kong W.-S."/>
            <person name="Choi I.-G."/>
        </authorList>
    </citation>
    <scope>NUCLEOTIDE SEQUENCE [LARGE SCALE GENOMIC DNA]</scope>
    <source>
        <strain evidence="2 3">9006-11</strain>
    </source>
</reference>
<organism evidence="2 3">
    <name type="scientific">Grifola frondosa</name>
    <name type="common">Maitake</name>
    <name type="synonym">Polyporus frondosus</name>
    <dbReference type="NCBI Taxonomy" id="5627"/>
    <lineage>
        <taxon>Eukaryota</taxon>
        <taxon>Fungi</taxon>
        <taxon>Dikarya</taxon>
        <taxon>Basidiomycota</taxon>
        <taxon>Agaricomycotina</taxon>
        <taxon>Agaricomycetes</taxon>
        <taxon>Polyporales</taxon>
        <taxon>Grifolaceae</taxon>
        <taxon>Grifola</taxon>
    </lineage>
</organism>